<evidence type="ECO:0000256" key="1">
    <source>
        <dbReference type="SAM" id="MobiDB-lite"/>
    </source>
</evidence>
<sequence length="103" mass="10974">MQRFVGAIKKGTSVSAAGRSHTCELGHGMVGAMLEPRNFKNDNRPLCGRGGHSGALRNGGVPSKTLDGNARNDRRPAVCNHHVMLSLGIPEQRDRLLLAGDTC</sequence>
<keyword evidence="3" id="KW-1185">Reference proteome</keyword>
<gene>
    <name evidence="2" type="ORF">K0M31_011226</name>
</gene>
<protein>
    <submittedName>
        <fullName evidence="2">Uncharacterized protein</fullName>
    </submittedName>
</protein>
<dbReference type="AlphaFoldDB" id="A0AA40KUP3"/>
<name>A0AA40KUP3_9HYME</name>
<dbReference type="EMBL" id="JAHYIQ010000003">
    <property type="protein sequence ID" value="KAK1133415.1"/>
    <property type="molecule type" value="Genomic_DNA"/>
</dbReference>
<evidence type="ECO:0000313" key="3">
    <source>
        <dbReference type="Proteomes" id="UP001177670"/>
    </source>
</evidence>
<feature type="region of interest" description="Disordered" evidence="1">
    <location>
        <begin position="43"/>
        <end position="73"/>
    </location>
</feature>
<reference evidence="2" key="1">
    <citation type="submission" date="2021-10" db="EMBL/GenBank/DDBJ databases">
        <title>Melipona bicolor Genome sequencing and assembly.</title>
        <authorList>
            <person name="Araujo N.S."/>
            <person name="Arias M.C."/>
        </authorList>
    </citation>
    <scope>NUCLEOTIDE SEQUENCE</scope>
    <source>
        <strain evidence="2">USP_2M_L1-L4_2017</strain>
        <tissue evidence="2">Whole body</tissue>
    </source>
</reference>
<comment type="caution">
    <text evidence="2">The sequence shown here is derived from an EMBL/GenBank/DDBJ whole genome shotgun (WGS) entry which is preliminary data.</text>
</comment>
<proteinExistence type="predicted"/>
<organism evidence="2 3">
    <name type="scientific">Melipona bicolor</name>
    <dbReference type="NCBI Taxonomy" id="60889"/>
    <lineage>
        <taxon>Eukaryota</taxon>
        <taxon>Metazoa</taxon>
        <taxon>Ecdysozoa</taxon>
        <taxon>Arthropoda</taxon>
        <taxon>Hexapoda</taxon>
        <taxon>Insecta</taxon>
        <taxon>Pterygota</taxon>
        <taxon>Neoptera</taxon>
        <taxon>Endopterygota</taxon>
        <taxon>Hymenoptera</taxon>
        <taxon>Apocrita</taxon>
        <taxon>Aculeata</taxon>
        <taxon>Apoidea</taxon>
        <taxon>Anthophila</taxon>
        <taxon>Apidae</taxon>
        <taxon>Melipona</taxon>
    </lineage>
</organism>
<dbReference type="Proteomes" id="UP001177670">
    <property type="component" value="Unassembled WGS sequence"/>
</dbReference>
<accession>A0AA40KUP3</accession>
<evidence type="ECO:0000313" key="2">
    <source>
        <dbReference type="EMBL" id="KAK1133415.1"/>
    </source>
</evidence>